<feature type="compositionally biased region" description="Low complexity" evidence="1">
    <location>
        <begin position="73"/>
        <end position="87"/>
    </location>
</feature>
<feature type="compositionally biased region" description="Low complexity" evidence="1">
    <location>
        <begin position="118"/>
        <end position="130"/>
    </location>
</feature>
<gene>
    <name evidence="2" type="ORF">EXIGLDRAFT_766419</name>
</gene>
<evidence type="ECO:0000313" key="2">
    <source>
        <dbReference type="EMBL" id="KZV95291.1"/>
    </source>
</evidence>
<feature type="region of interest" description="Disordered" evidence="1">
    <location>
        <begin position="101"/>
        <end position="248"/>
    </location>
</feature>
<accession>A0A165JT04</accession>
<proteinExistence type="predicted"/>
<feature type="compositionally biased region" description="Polar residues" evidence="1">
    <location>
        <begin position="103"/>
        <end position="113"/>
    </location>
</feature>
<evidence type="ECO:0000313" key="3">
    <source>
        <dbReference type="Proteomes" id="UP000077266"/>
    </source>
</evidence>
<feature type="region of interest" description="Disordered" evidence="1">
    <location>
        <begin position="25"/>
        <end position="87"/>
    </location>
</feature>
<dbReference type="AlphaFoldDB" id="A0A165JT04"/>
<dbReference type="Proteomes" id="UP000077266">
    <property type="component" value="Unassembled WGS sequence"/>
</dbReference>
<organism evidence="2 3">
    <name type="scientific">Exidia glandulosa HHB12029</name>
    <dbReference type="NCBI Taxonomy" id="1314781"/>
    <lineage>
        <taxon>Eukaryota</taxon>
        <taxon>Fungi</taxon>
        <taxon>Dikarya</taxon>
        <taxon>Basidiomycota</taxon>
        <taxon>Agaricomycotina</taxon>
        <taxon>Agaricomycetes</taxon>
        <taxon>Auriculariales</taxon>
        <taxon>Exidiaceae</taxon>
        <taxon>Exidia</taxon>
    </lineage>
</organism>
<keyword evidence="3" id="KW-1185">Reference proteome</keyword>
<protein>
    <submittedName>
        <fullName evidence="2">Uncharacterized protein</fullName>
    </submittedName>
</protein>
<reference evidence="2 3" key="1">
    <citation type="journal article" date="2016" name="Mol. Biol. Evol.">
        <title>Comparative Genomics of Early-Diverging Mushroom-Forming Fungi Provides Insights into the Origins of Lignocellulose Decay Capabilities.</title>
        <authorList>
            <person name="Nagy L.G."/>
            <person name="Riley R."/>
            <person name="Tritt A."/>
            <person name="Adam C."/>
            <person name="Daum C."/>
            <person name="Floudas D."/>
            <person name="Sun H."/>
            <person name="Yadav J.S."/>
            <person name="Pangilinan J."/>
            <person name="Larsson K.H."/>
            <person name="Matsuura K."/>
            <person name="Barry K."/>
            <person name="Labutti K."/>
            <person name="Kuo R."/>
            <person name="Ohm R.A."/>
            <person name="Bhattacharya S.S."/>
            <person name="Shirouzu T."/>
            <person name="Yoshinaga Y."/>
            <person name="Martin F.M."/>
            <person name="Grigoriev I.V."/>
            <person name="Hibbett D.S."/>
        </authorList>
    </citation>
    <scope>NUCLEOTIDE SEQUENCE [LARGE SCALE GENOMIC DNA]</scope>
    <source>
        <strain evidence="2 3">HHB12029</strain>
    </source>
</reference>
<dbReference type="EMBL" id="KV425960">
    <property type="protein sequence ID" value="KZV95291.1"/>
    <property type="molecule type" value="Genomic_DNA"/>
</dbReference>
<sequence>MPPSHGLTQKPLAVPPPFSLASHMGLFRLTGTTSSDDEDAPPPVLHPRVEGRRAVKPPPSRDTPLAVKTASPAAHGAGSATKTTSAAAQTLAKVIAQKAALPLSSTGASNKSPVAQAPPRRGSPPVSVVEVPDDELTSAREKPKLPAAGSVLDIAPASKPGPVVGTDIDMQEPVQDLSNASDRNDSESTSKPSDAIVVSSDEEEPDVAPSKTKKHARVDSEDDGSDSSSAAKPKKKKSRTAVHPVRLG</sequence>
<dbReference type="InParanoid" id="A0A165JT04"/>
<evidence type="ECO:0000256" key="1">
    <source>
        <dbReference type="SAM" id="MobiDB-lite"/>
    </source>
</evidence>
<name>A0A165JT04_EXIGL</name>